<evidence type="ECO:0000256" key="1">
    <source>
        <dbReference type="ARBA" id="ARBA00022553"/>
    </source>
</evidence>
<dbReference type="Proteomes" id="UP000062788">
    <property type="component" value="Unassembled WGS sequence"/>
</dbReference>
<keyword evidence="1 3" id="KW-0597">Phosphoprotein</keyword>
<dbReference type="InterPro" id="IPR058245">
    <property type="entry name" value="NreC/VraR/RcsB-like_REC"/>
</dbReference>
<feature type="modified residue" description="4-aspartylphosphate" evidence="3">
    <location>
        <position position="40"/>
    </location>
</feature>
<dbReference type="SUPFAM" id="SSF46894">
    <property type="entry name" value="C-terminal effector domain of the bipartite response regulators"/>
    <property type="match status" value="1"/>
</dbReference>
<organism evidence="6 7">
    <name type="scientific">Burkholderia singularis</name>
    <dbReference type="NCBI Taxonomy" id="1503053"/>
    <lineage>
        <taxon>Bacteria</taxon>
        <taxon>Pseudomonadati</taxon>
        <taxon>Pseudomonadota</taxon>
        <taxon>Betaproteobacteria</taxon>
        <taxon>Burkholderiales</taxon>
        <taxon>Burkholderiaceae</taxon>
        <taxon>Burkholderia</taxon>
        <taxon>pseudomallei group</taxon>
    </lineage>
</organism>
<dbReference type="PROSITE" id="PS50043">
    <property type="entry name" value="HTH_LUXR_2"/>
    <property type="match status" value="1"/>
</dbReference>
<gene>
    <name evidence="6" type="ORF">WS67_06240</name>
</gene>
<protein>
    <recommendedName>
        <fullName evidence="8">Two-component response regulator</fullName>
    </recommendedName>
</protein>
<dbReference type="PANTHER" id="PTHR43214">
    <property type="entry name" value="TWO-COMPONENT RESPONSE REGULATOR"/>
    <property type="match status" value="1"/>
</dbReference>
<dbReference type="SMART" id="SM00421">
    <property type="entry name" value="HTH_LUXR"/>
    <property type="match status" value="1"/>
</dbReference>
<dbReference type="Pfam" id="PF00196">
    <property type="entry name" value="GerE"/>
    <property type="match status" value="1"/>
</dbReference>
<proteinExistence type="predicted"/>
<dbReference type="PROSITE" id="PS50110">
    <property type="entry name" value="RESPONSE_REGULATORY"/>
    <property type="match status" value="1"/>
</dbReference>
<dbReference type="GO" id="GO:0003677">
    <property type="term" value="F:DNA binding"/>
    <property type="evidence" value="ECO:0007669"/>
    <property type="project" value="UniProtKB-KW"/>
</dbReference>
<dbReference type="InterPro" id="IPR000792">
    <property type="entry name" value="Tscrpt_reg_LuxR_C"/>
</dbReference>
<accession>A0A118DPM5</accession>
<keyword evidence="7" id="KW-1185">Reference proteome</keyword>
<keyword evidence="2" id="KW-0238">DNA-binding</keyword>
<evidence type="ECO:0000256" key="2">
    <source>
        <dbReference type="ARBA" id="ARBA00023125"/>
    </source>
</evidence>
<dbReference type="Gene3D" id="1.10.10.10">
    <property type="entry name" value="Winged helix-like DNA-binding domain superfamily/Winged helix DNA-binding domain"/>
    <property type="match status" value="1"/>
</dbReference>
<dbReference type="InterPro" id="IPR039420">
    <property type="entry name" value="WalR-like"/>
</dbReference>
<feature type="domain" description="HTH luxR-type" evidence="4">
    <location>
        <begin position="128"/>
        <end position="193"/>
    </location>
</feature>
<evidence type="ECO:0008006" key="8">
    <source>
        <dbReference type="Google" id="ProtNLM"/>
    </source>
</evidence>
<dbReference type="InterPro" id="IPR036388">
    <property type="entry name" value="WH-like_DNA-bd_sf"/>
</dbReference>
<dbReference type="CDD" id="cd06170">
    <property type="entry name" value="LuxR_C_like"/>
    <property type="match status" value="1"/>
</dbReference>
<dbReference type="GO" id="GO:0000160">
    <property type="term" value="P:phosphorelay signal transduction system"/>
    <property type="evidence" value="ECO:0007669"/>
    <property type="project" value="InterPro"/>
</dbReference>
<dbReference type="EMBL" id="LOWA01000018">
    <property type="protein sequence ID" value="KVE28358.1"/>
    <property type="molecule type" value="Genomic_DNA"/>
</dbReference>
<evidence type="ECO:0000313" key="7">
    <source>
        <dbReference type="Proteomes" id="UP000062788"/>
    </source>
</evidence>
<dbReference type="InterPro" id="IPR016032">
    <property type="entry name" value="Sig_transdc_resp-reg_C-effctor"/>
</dbReference>
<feature type="domain" description="Response regulatory" evidence="5">
    <location>
        <begin position="1"/>
        <end position="108"/>
    </location>
</feature>
<sequence length="197" mass="21215">MGVEALMNKSGLGRVSGQAENTDKLIDVLKASPCDLLITDYLMTGKLHGGGIRLLSYVRQAFPALPVVVLTMVNNAAVHRTIWQSGVSALVSKADLPSELPVAVQAAAAGRRYLSSVIRGVMTCERPVAMQTVPLSPRETQVLKLFAAGLSASEVADRLKRSIKTVSRHKRSGMDKLGVSTDGALFKYMNQYDDIDD</sequence>
<dbReference type="Pfam" id="PF00072">
    <property type="entry name" value="Response_reg"/>
    <property type="match status" value="1"/>
</dbReference>
<evidence type="ECO:0000256" key="3">
    <source>
        <dbReference type="PROSITE-ProRule" id="PRU00169"/>
    </source>
</evidence>
<comment type="caution">
    <text evidence="6">The sequence shown here is derived from an EMBL/GenBank/DDBJ whole genome shotgun (WGS) entry which is preliminary data.</text>
</comment>
<dbReference type="Gene3D" id="3.40.50.2300">
    <property type="match status" value="1"/>
</dbReference>
<dbReference type="CDD" id="cd17535">
    <property type="entry name" value="REC_NarL-like"/>
    <property type="match status" value="1"/>
</dbReference>
<dbReference type="InterPro" id="IPR011006">
    <property type="entry name" value="CheY-like_superfamily"/>
</dbReference>
<evidence type="ECO:0000259" key="4">
    <source>
        <dbReference type="PROSITE" id="PS50043"/>
    </source>
</evidence>
<dbReference type="PRINTS" id="PR00038">
    <property type="entry name" value="HTHLUXR"/>
</dbReference>
<dbReference type="AlphaFoldDB" id="A0A118DPM5"/>
<dbReference type="PANTHER" id="PTHR43214:SF17">
    <property type="entry name" value="TRANSCRIPTIONAL REGULATORY PROTEIN RCSB"/>
    <property type="match status" value="1"/>
</dbReference>
<dbReference type="GO" id="GO:0006355">
    <property type="term" value="P:regulation of DNA-templated transcription"/>
    <property type="evidence" value="ECO:0007669"/>
    <property type="project" value="InterPro"/>
</dbReference>
<evidence type="ECO:0000313" key="6">
    <source>
        <dbReference type="EMBL" id="KVE28358.1"/>
    </source>
</evidence>
<name>A0A118DPM5_9BURK</name>
<dbReference type="InterPro" id="IPR001789">
    <property type="entry name" value="Sig_transdc_resp-reg_receiver"/>
</dbReference>
<evidence type="ECO:0000259" key="5">
    <source>
        <dbReference type="PROSITE" id="PS50110"/>
    </source>
</evidence>
<dbReference type="SUPFAM" id="SSF52172">
    <property type="entry name" value="CheY-like"/>
    <property type="match status" value="1"/>
</dbReference>
<reference evidence="6 7" key="1">
    <citation type="submission" date="2015-11" db="EMBL/GenBank/DDBJ databases">
        <title>Expanding the genomic diversity of Burkholderia species for the development of highly accurate diagnostics.</title>
        <authorList>
            <person name="Sahl J."/>
            <person name="Keim P."/>
            <person name="Wagner D."/>
        </authorList>
    </citation>
    <scope>NUCLEOTIDE SEQUENCE [LARGE SCALE GENOMIC DNA]</scope>
    <source>
        <strain evidence="6 7">TSV85</strain>
    </source>
</reference>